<evidence type="ECO:0000313" key="2">
    <source>
        <dbReference type="EnsemblFungi" id="PTTG_08495-t43_1-p1"/>
    </source>
</evidence>
<accession>A0A0C4F5U1</accession>
<reference evidence="2 3" key="3">
    <citation type="journal article" date="2017" name="G3 (Bethesda)">
        <title>Comparative analysis highlights variable genome content of wheat rusts and divergence of the mating loci.</title>
        <authorList>
            <person name="Cuomo C.A."/>
            <person name="Bakkeren G."/>
            <person name="Khalil H.B."/>
            <person name="Panwar V."/>
            <person name="Joly D."/>
            <person name="Linning R."/>
            <person name="Sakthikumar S."/>
            <person name="Song X."/>
            <person name="Adiconis X."/>
            <person name="Fan L."/>
            <person name="Goldberg J.M."/>
            <person name="Levin J.Z."/>
            <person name="Young S."/>
            <person name="Zeng Q."/>
            <person name="Anikster Y."/>
            <person name="Bruce M."/>
            <person name="Wang M."/>
            <person name="Yin C."/>
            <person name="McCallum B."/>
            <person name="Szabo L.J."/>
            <person name="Hulbert S."/>
            <person name="Chen X."/>
            <person name="Fellers J.P."/>
        </authorList>
    </citation>
    <scope>NUCLEOTIDE SEQUENCE</scope>
    <source>
        <strain evidence="3">Isolate 1-1 / race 1 (BBBD)</strain>
        <strain evidence="2">isolate 1-1 / race 1 (BBBD)</strain>
    </source>
</reference>
<evidence type="ECO:0000313" key="1">
    <source>
        <dbReference type="EMBL" id="OAV96287.1"/>
    </source>
</evidence>
<organism evidence="1">
    <name type="scientific">Puccinia triticina (isolate 1-1 / race 1 (BBBD))</name>
    <name type="common">Brown leaf rust fungus</name>
    <dbReference type="NCBI Taxonomy" id="630390"/>
    <lineage>
        <taxon>Eukaryota</taxon>
        <taxon>Fungi</taxon>
        <taxon>Dikarya</taxon>
        <taxon>Basidiomycota</taxon>
        <taxon>Pucciniomycotina</taxon>
        <taxon>Pucciniomycetes</taxon>
        <taxon>Pucciniales</taxon>
        <taxon>Pucciniaceae</taxon>
        <taxon>Puccinia</taxon>
    </lineage>
</organism>
<gene>
    <name evidence="1" type="ORF">PTTG_08495</name>
</gene>
<reference evidence="2" key="4">
    <citation type="submission" date="2025-05" db="UniProtKB">
        <authorList>
            <consortium name="EnsemblFungi"/>
        </authorList>
    </citation>
    <scope>IDENTIFICATION</scope>
    <source>
        <strain evidence="2">isolate 1-1 / race 1 (BBBD)</strain>
    </source>
</reference>
<keyword evidence="3" id="KW-1185">Reference proteome</keyword>
<proteinExistence type="predicted"/>
<dbReference type="VEuPathDB" id="FungiDB:PTTG_08495"/>
<dbReference type="Proteomes" id="UP000005240">
    <property type="component" value="Unassembled WGS sequence"/>
</dbReference>
<dbReference type="PANTHER" id="PTHR45023:SF4">
    <property type="entry name" value="GLYCINE-RICH PROTEIN-RELATED"/>
    <property type="match status" value="1"/>
</dbReference>
<name>A0A0C4F5U1_PUCT1</name>
<sequence length="138" mass="15725">MACGTNFINTEDVQLARSWLHISQSQISNSMKMDHFWKEVANHFNENSAGQEQDSKSLRTRLFLLKSRWAGLRLAVTKFCGIYTSIEKNPPSGSSPSNWITQAKMLFQDQAGKGFSYQPAWMELRNVACFQSLNNDLN</sequence>
<protein>
    <recommendedName>
        <fullName evidence="4">No apical meristem-associated C-terminal domain-containing protein</fullName>
    </recommendedName>
</protein>
<dbReference type="PANTHER" id="PTHR45023">
    <property type="match status" value="1"/>
</dbReference>
<dbReference type="EnsemblFungi" id="PTTG_08495-t43_1">
    <property type="protein sequence ID" value="PTTG_08495-t43_1-p1"/>
    <property type="gene ID" value="PTTG_08495"/>
</dbReference>
<reference evidence="1" key="1">
    <citation type="submission" date="2009-11" db="EMBL/GenBank/DDBJ databases">
        <authorList>
            <consortium name="The Broad Institute Genome Sequencing Platform"/>
            <person name="Ward D."/>
            <person name="Feldgarden M."/>
            <person name="Earl A."/>
            <person name="Young S.K."/>
            <person name="Zeng Q."/>
            <person name="Koehrsen M."/>
            <person name="Alvarado L."/>
            <person name="Berlin A."/>
            <person name="Bochicchio J."/>
            <person name="Borenstein D."/>
            <person name="Chapman S.B."/>
            <person name="Chen Z."/>
            <person name="Engels R."/>
            <person name="Freedman E."/>
            <person name="Gellesch M."/>
            <person name="Goldberg J."/>
            <person name="Griggs A."/>
            <person name="Gujja S."/>
            <person name="Heilman E."/>
            <person name="Heiman D."/>
            <person name="Hepburn T."/>
            <person name="Howarth C."/>
            <person name="Jen D."/>
            <person name="Larson L."/>
            <person name="Lewis B."/>
            <person name="Mehta T."/>
            <person name="Park D."/>
            <person name="Pearson M."/>
            <person name="Roberts A."/>
            <person name="Saif S."/>
            <person name="Shea T."/>
            <person name="Shenoy N."/>
            <person name="Sisk P."/>
            <person name="Stolte C."/>
            <person name="Sykes S."/>
            <person name="Thomson T."/>
            <person name="Walk T."/>
            <person name="White J."/>
            <person name="Yandava C."/>
            <person name="Izard J."/>
            <person name="Baranova O.V."/>
            <person name="Blanton J.M."/>
            <person name="Tanner A.C."/>
            <person name="Dewhirst F.E."/>
            <person name="Haas B."/>
            <person name="Nusbaum C."/>
            <person name="Birren B."/>
        </authorList>
    </citation>
    <scope>NUCLEOTIDE SEQUENCE [LARGE SCALE GENOMIC DNA]</scope>
    <source>
        <strain evidence="1">1-1 BBBD Race 1</strain>
    </source>
</reference>
<dbReference type="OrthoDB" id="76487at2759"/>
<evidence type="ECO:0000313" key="3">
    <source>
        <dbReference type="Proteomes" id="UP000005240"/>
    </source>
</evidence>
<reference evidence="1" key="2">
    <citation type="submission" date="2016-05" db="EMBL/GenBank/DDBJ databases">
        <title>Comparative analysis highlights variable genome content of wheat rusts and divergence of the mating loci.</title>
        <authorList>
            <person name="Cuomo C.A."/>
            <person name="Bakkeren G."/>
            <person name="Szabo L."/>
            <person name="Khalil H."/>
            <person name="Joly D."/>
            <person name="Goldberg J."/>
            <person name="Young S."/>
            <person name="Zeng Q."/>
            <person name="Fellers J."/>
        </authorList>
    </citation>
    <scope>NUCLEOTIDE SEQUENCE [LARGE SCALE GENOMIC DNA]</scope>
    <source>
        <strain evidence="1">1-1 BBBD Race 1</strain>
    </source>
</reference>
<evidence type="ECO:0008006" key="4">
    <source>
        <dbReference type="Google" id="ProtNLM"/>
    </source>
</evidence>
<dbReference type="STRING" id="630390.A0A0C4F5U1"/>
<dbReference type="AlphaFoldDB" id="A0A0C4F5U1"/>
<dbReference type="EMBL" id="ADAS02000021">
    <property type="protein sequence ID" value="OAV96287.1"/>
    <property type="molecule type" value="Genomic_DNA"/>
</dbReference>